<gene>
    <name evidence="2" type="ORF">D3P06_10080</name>
</gene>
<dbReference type="AlphaFoldDB" id="A0A418ZUK8"/>
<protein>
    <submittedName>
        <fullName evidence="2">ATP-binding protein</fullName>
    </submittedName>
</protein>
<name>A0A418ZUK8_9RHOB</name>
<dbReference type="PANTHER" id="PTHR43581">
    <property type="entry name" value="ATP/GTP PHOSPHATASE"/>
    <property type="match status" value="1"/>
</dbReference>
<feature type="domain" description="ATPase AAA-type core" evidence="1">
    <location>
        <begin position="186"/>
        <end position="430"/>
    </location>
</feature>
<evidence type="ECO:0000313" key="2">
    <source>
        <dbReference type="EMBL" id="RJL03427.1"/>
    </source>
</evidence>
<dbReference type="SUPFAM" id="SSF52540">
    <property type="entry name" value="P-loop containing nucleoside triphosphate hydrolases"/>
    <property type="match status" value="1"/>
</dbReference>
<dbReference type="PANTHER" id="PTHR43581:SF2">
    <property type="entry name" value="EXCINUCLEASE ATPASE SUBUNIT"/>
    <property type="match status" value="1"/>
</dbReference>
<dbReference type="EMBL" id="QZEV01000046">
    <property type="protein sequence ID" value="RJL03427.1"/>
    <property type="molecule type" value="Genomic_DNA"/>
</dbReference>
<evidence type="ECO:0000313" key="3">
    <source>
        <dbReference type="Proteomes" id="UP000285530"/>
    </source>
</evidence>
<dbReference type="Gene3D" id="3.40.50.300">
    <property type="entry name" value="P-loop containing nucleotide triphosphate hydrolases"/>
    <property type="match status" value="1"/>
</dbReference>
<organism evidence="2 3">
    <name type="scientific">Paracoccus aestuarii</name>
    <dbReference type="NCBI Taxonomy" id="453842"/>
    <lineage>
        <taxon>Bacteria</taxon>
        <taxon>Pseudomonadati</taxon>
        <taxon>Pseudomonadota</taxon>
        <taxon>Alphaproteobacteria</taxon>
        <taxon>Rhodobacterales</taxon>
        <taxon>Paracoccaceae</taxon>
        <taxon>Paracoccus</taxon>
    </lineage>
</organism>
<dbReference type="InterPro" id="IPR051396">
    <property type="entry name" value="Bact_Antivir_Def_Nuclease"/>
</dbReference>
<dbReference type="OrthoDB" id="9789856at2"/>
<proteinExistence type="predicted"/>
<dbReference type="Proteomes" id="UP000285530">
    <property type="component" value="Unassembled WGS sequence"/>
</dbReference>
<accession>A0A418ZUK8</accession>
<dbReference type="Pfam" id="PF13304">
    <property type="entry name" value="AAA_21"/>
    <property type="match status" value="1"/>
</dbReference>
<sequence>MRIYVHHRNDDIDETADVLLEKDSWDDYGFETKFRVWIRTGKEFDRIGSIKIGHVGQKEKPDASAKTVFPKGILGELPDGYFSIGQSENFYDSLQEVGTDFAKELLDFLHDLAAQEFIPQQILDEDVYKYSLMRNLSDSDVIQFKRLARGDTRKIAYSFSYTCNIGKDGPSLSFEVMPTSPIPTNLHAIIGSNGVGKTTLFKDLVQVIGFNERGGPSVIDFTSEDVATSDQSSFKKIVFVSFSVFDQEQIAKQILGAARLKAEFIGLLKIVDVDQEADRDEDILFEANDAPTPETEQLVLMSRDALFETLLESAKNCMQGGNKKRWFSSLDALGIDPLFEDLHLRGLENSENFEIDLRVIFDRCSSGHAISLLAVTRLVELVEERTLVLFDEPESHLHPPLLSALLSVVNSVVTERNAIAIVATHSPVVLQEVPKMCVWLLTRSGDEMEAFRPTLETLGENVGVLTREIFELQMRKTGFNRIIHRLVNDGLDAKAVIAQFNGSLGSEGRSLVHSLIKNRDR</sequence>
<comment type="caution">
    <text evidence="2">The sequence shown here is derived from an EMBL/GenBank/DDBJ whole genome shotgun (WGS) entry which is preliminary data.</text>
</comment>
<dbReference type="RefSeq" id="WP_147388100.1">
    <property type="nucleotide sequence ID" value="NZ_CP067169.1"/>
</dbReference>
<keyword evidence="2" id="KW-0547">Nucleotide-binding</keyword>
<reference evidence="2 3" key="1">
    <citation type="submission" date="2018-09" db="EMBL/GenBank/DDBJ databases">
        <title>Paracoccus onubensis nov. sp. a moderate halophilic bacterium isolated from Gruta de las Maravillas (Aracena, Spain).</title>
        <authorList>
            <person name="Jurado V."/>
            <person name="Gutierrez-Patricio S."/>
            <person name="Gonzalez-Pimentel J.L."/>
            <person name="Laiz L."/>
            <person name="Saiz-Jimenez C."/>
        </authorList>
    </citation>
    <scope>NUCLEOTIDE SEQUENCE [LARGE SCALE GENOMIC DNA]</scope>
    <source>
        <strain evidence="2 3">DSM 19484</strain>
    </source>
</reference>
<dbReference type="GO" id="GO:0016887">
    <property type="term" value="F:ATP hydrolysis activity"/>
    <property type="evidence" value="ECO:0007669"/>
    <property type="project" value="InterPro"/>
</dbReference>
<keyword evidence="2" id="KW-0067">ATP-binding</keyword>
<dbReference type="InterPro" id="IPR003959">
    <property type="entry name" value="ATPase_AAA_core"/>
</dbReference>
<dbReference type="InterPro" id="IPR027417">
    <property type="entry name" value="P-loop_NTPase"/>
</dbReference>
<evidence type="ECO:0000259" key="1">
    <source>
        <dbReference type="Pfam" id="PF13304"/>
    </source>
</evidence>
<dbReference type="GO" id="GO:0005524">
    <property type="term" value="F:ATP binding"/>
    <property type="evidence" value="ECO:0007669"/>
    <property type="project" value="UniProtKB-KW"/>
</dbReference>
<keyword evidence="3" id="KW-1185">Reference proteome</keyword>